<dbReference type="Proteomes" id="UP000268007">
    <property type="component" value="Unassembled WGS sequence"/>
</dbReference>
<feature type="chain" id="PRO_5019750910" evidence="1">
    <location>
        <begin position="23"/>
        <end position="336"/>
    </location>
</feature>
<evidence type="ECO:0000256" key="1">
    <source>
        <dbReference type="SAM" id="SignalP"/>
    </source>
</evidence>
<feature type="domain" description="DUF5017" evidence="2">
    <location>
        <begin position="17"/>
        <end position="211"/>
    </location>
</feature>
<dbReference type="PROSITE" id="PS51257">
    <property type="entry name" value="PROKAR_LIPOPROTEIN"/>
    <property type="match status" value="1"/>
</dbReference>
<evidence type="ECO:0000313" key="3">
    <source>
        <dbReference type="EMBL" id="RKR80127.1"/>
    </source>
</evidence>
<comment type="caution">
    <text evidence="3">The sequence shown here is derived from an EMBL/GenBank/DDBJ whole genome shotgun (WGS) entry which is preliminary data.</text>
</comment>
<dbReference type="EMBL" id="RBKU01000001">
    <property type="protein sequence ID" value="RKR80127.1"/>
    <property type="molecule type" value="Genomic_DNA"/>
</dbReference>
<dbReference type="Pfam" id="PF16409">
    <property type="entry name" value="DUF5017"/>
    <property type="match status" value="1"/>
</dbReference>
<evidence type="ECO:0000259" key="2">
    <source>
        <dbReference type="Pfam" id="PF16409"/>
    </source>
</evidence>
<keyword evidence="4" id="KW-1185">Reference proteome</keyword>
<keyword evidence="1" id="KW-0732">Signal</keyword>
<dbReference type="OrthoDB" id="1082472at2"/>
<feature type="signal peptide" evidence="1">
    <location>
        <begin position="1"/>
        <end position="22"/>
    </location>
</feature>
<dbReference type="AlphaFoldDB" id="A0A495ITN6"/>
<dbReference type="InterPro" id="IPR032185">
    <property type="entry name" value="DUF5017"/>
</dbReference>
<reference evidence="3 4" key="1">
    <citation type="submission" date="2018-10" db="EMBL/GenBank/DDBJ databases">
        <title>Genomic Encyclopedia of Archaeal and Bacterial Type Strains, Phase II (KMG-II): from individual species to whole genera.</title>
        <authorList>
            <person name="Goeker M."/>
        </authorList>
    </citation>
    <scope>NUCLEOTIDE SEQUENCE [LARGE SCALE GENOMIC DNA]</scope>
    <source>
        <strain evidence="3 4">DSM 18602</strain>
    </source>
</reference>
<evidence type="ECO:0000313" key="4">
    <source>
        <dbReference type="Proteomes" id="UP000268007"/>
    </source>
</evidence>
<sequence length="336" mass="35365">MRNRYFIITALLLACVACSKQIAVKPVTFDAASFKNNGTATTTFTNKDTVQFRFTGNPDEITFFSGEAGKNYDYRNRTSVAGTPNLQFSTIRATGAQANSLAVLVSTDFKGVVANMVYGVLTRDTVTTNANIAAATWTDITGRATLSTGATTAVASGVIDLSDFLTQAKPVYIAFKYTATAGTIQNKWTVSALSVNNVLADGSSYVVANLNAPTTSYTNYGNVTYAPGWAVSYDVAKNANKYAWVFTDKTSLVITGATTVPLATAPAEAWAVMGPVDLTRVTPDAGVAIKAISATLTGYSYNYTTAGTYNAVFVASNVTNSGISSVVKTIPVTVTP</sequence>
<gene>
    <name evidence="3" type="ORF">BDD43_0222</name>
</gene>
<organism evidence="3 4">
    <name type="scientific">Mucilaginibacter gracilis</name>
    <dbReference type="NCBI Taxonomy" id="423350"/>
    <lineage>
        <taxon>Bacteria</taxon>
        <taxon>Pseudomonadati</taxon>
        <taxon>Bacteroidota</taxon>
        <taxon>Sphingobacteriia</taxon>
        <taxon>Sphingobacteriales</taxon>
        <taxon>Sphingobacteriaceae</taxon>
        <taxon>Mucilaginibacter</taxon>
    </lineage>
</organism>
<dbReference type="RefSeq" id="WP_121195803.1">
    <property type="nucleotide sequence ID" value="NZ_RBKU01000001.1"/>
</dbReference>
<protein>
    <submittedName>
        <fullName evidence="3">Uncharacterized protein DUF5017</fullName>
    </submittedName>
</protein>
<accession>A0A495ITN6</accession>
<name>A0A495ITN6_9SPHI</name>
<proteinExistence type="predicted"/>